<dbReference type="GO" id="GO:0048039">
    <property type="term" value="F:ubiquinone binding"/>
    <property type="evidence" value="ECO:0007669"/>
    <property type="project" value="TreeGrafter"/>
</dbReference>
<evidence type="ECO:0000256" key="10">
    <source>
        <dbReference type="ARBA" id="ARBA00022982"/>
    </source>
</evidence>
<keyword evidence="12 17" id="KW-0520">NAD</keyword>
<accession>A0A342CFH1</accession>
<evidence type="ECO:0000256" key="9">
    <source>
        <dbReference type="ARBA" id="ARBA00022967"/>
    </source>
</evidence>
<evidence type="ECO:0000256" key="12">
    <source>
        <dbReference type="ARBA" id="ARBA00023027"/>
    </source>
</evidence>
<evidence type="ECO:0000259" key="18">
    <source>
        <dbReference type="Pfam" id="PF00361"/>
    </source>
</evidence>
<evidence type="ECO:0000256" key="2">
    <source>
        <dbReference type="ARBA" id="ARBA00004225"/>
    </source>
</evidence>
<keyword evidence="10 17" id="KW-0249">Electron transport</keyword>
<dbReference type="PANTHER" id="PTHR43507">
    <property type="entry name" value="NADH-UBIQUINONE OXIDOREDUCTASE CHAIN 4"/>
    <property type="match status" value="1"/>
</dbReference>
<evidence type="ECO:0000256" key="14">
    <source>
        <dbReference type="ARBA" id="ARBA00023128"/>
    </source>
</evidence>
<keyword evidence="15 17" id="KW-0472">Membrane</keyword>
<keyword evidence="14 17" id="KW-0496">Mitochondrion</keyword>
<evidence type="ECO:0000259" key="19">
    <source>
        <dbReference type="Pfam" id="PF01059"/>
    </source>
</evidence>
<comment type="catalytic activity">
    <reaction evidence="16 17">
        <text>a ubiquinone + NADH + 5 H(+)(in) = a ubiquinol + NAD(+) + 4 H(+)(out)</text>
        <dbReference type="Rhea" id="RHEA:29091"/>
        <dbReference type="Rhea" id="RHEA-COMP:9565"/>
        <dbReference type="Rhea" id="RHEA-COMP:9566"/>
        <dbReference type="ChEBI" id="CHEBI:15378"/>
        <dbReference type="ChEBI" id="CHEBI:16389"/>
        <dbReference type="ChEBI" id="CHEBI:17976"/>
        <dbReference type="ChEBI" id="CHEBI:57540"/>
        <dbReference type="ChEBI" id="CHEBI:57945"/>
        <dbReference type="EC" id="7.1.1.2"/>
    </reaction>
</comment>
<evidence type="ECO:0000256" key="1">
    <source>
        <dbReference type="ARBA" id="ARBA00003257"/>
    </source>
</evidence>
<protein>
    <recommendedName>
        <fullName evidence="5 17">NADH-ubiquinone oxidoreductase chain 4</fullName>
        <ecNumber evidence="4 17">7.1.1.2</ecNumber>
    </recommendedName>
</protein>
<reference evidence="20" key="1">
    <citation type="submission" date="2013-10" db="EMBL/GenBank/DDBJ databases">
        <authorList>
            <person name="Chen S.I."/>
        </authorList>
    </citation>
    <scope>NUCLEOTIDE SEQUENCE</scope>
</reference>
<comment type="subcellular location">
    <subcellularLocation>
        <location evidence="2 17">Mitochondrion membrane</location>
        <topology evidence="2 17">Multi-pass membrane protein</topology>
    </subcellularLocation>
</comment>
<organism evidence="20">
    <name type="scientific">Eubasilissa regina</name>
    <name type="common">Caddisfly</name>
    <dbReference type="NCBI Taxonomy" id="1435191"/>
    <lineage>
        <taxon>Eukaryota</taxon>
        <taxon>Metazoa</taxon>
        <taxon>Ecdysozoa</taxon>
        <taxon>Arthropoda</taxon>
        <taxon>Hexapoda</taxon>
        <taxon>Insecta</taxon>
        <taxon>Pterygota</taxon>
        <taxon>Neoptera</taxon>
        <taxon>Endopterygota</taxon>
        <taxon>Trichoptera</taxon>
        <taxon>Integripalpia</taxon>
        <taxon>Plenitentoria</taxon>
        <taxon>Phryganeoidea</taxon>
        <taxon>Phryganeidae</taxon>
        <taxon>Phryganeinae</taxon>
        <taxon>Eubasilissa</taxon>
    </lineage>
</organism>
<dbReference type="GO" id="GO:0042773">
    <property type="term" value="P:ATP synthesis coupled electron transport"/>
    <property type="evidence" value="ECO:0007669"/>
    <property type="project" value="InterPro"/>
</dbReference>
<evidence type="ECO:0000256" key="17">
    <source>
        <dbReference type="RuleBase" id="RU003297"/>
    </source>
</evidence>
<feature type="domain" description="NADH:ubiquinone oxidoreductase chain 4 N-terminal" evidence="19">
    <location>
        <begin position="1"/>
        <end position="103"/>
    </location>
</feature>
<dbReference type="PANTHER" id="PTHR43507:SF20">
    <property type="entry name" value="NADH-UBIQUINONE OXIDOREDUCTASE CHAIN 4"/>
    <property type="match status" value="1"/>
</dbReference>
<evidence type="ECO:0000256" key="16">
    <source>
        <dbReference type="ARBA" id="ARBA00049551"/>
    </source>
</evidence>
<feature type="transmembrane region" description="Helical" evidence="17">
    <location>
        <begin position="84"/>
        <end position="106"/>
    </location>
</feature>
<keyword evidence="6 17" id="KW-0813">Transport</keyword>
<dbReference type="GO" id="GO:0008137">
    <property type="term" value="F:NADH dehydrogenase (ubiquinone) activity"/>
    <property type="evidence" value="ECO:0007669"/>
    <property type="project" value="UniProtKB-UniRule"/>
</dbReference>
<feature type="transmembrane region" description="Helical" evidence="17">
    <location>
        <begin position="57"/>
        <end position="77"/>
    </location>
</feature>
<dbReference type="PRINTS" id="PR01437">
    <property type="entry name" value="NUOXDRDTASE4"/>
</dbReference>
<dbReference type="Pfam" id="PF00361">
    <property type="entry name" value="Proton_antipo_M"/>
    <property type="match status" value="1"/>
</dbReference>
<evidence type="ECO:0000256" key="6">
    <source>
        <dbReference type="ARBA" id="ARBA00022448"/>
    </source>
</evidence>
<feature type="transmembrane region" description="Helical" evidence="17">
    <location>
        <begin position="299"/>
        <end position="318"/>
    </location>
</feature>
<evidence type="ECO:0000256" key="15">
    <source>
        <dbReference type="ARBA" id="ARBA00023136"/>
    </source>
</evidence>
<evidence type="ECO:0000256" key="8">
    <source>
        <dbReference type="ARBA" id="ARBA00022692"/>
    </source>
</evidence>
<evidence type="ECO:0000256" key="5">
    <source>
        <dbReference type="ARBA" id="ARBA00021006"/>
    </source>
</evidence>
<keyword evidence="8 17" id="KW-0812">Transmembrane</keyword>
<feature type="transmembrane region" description="Helical" evidence="17">
    <location>
        <begin position="378"/>
        <end position="401"/>
    </location>
</feature>
<gene>
    <name evidence="20" type="primary">ND4</name>
</gene>
<feature type="transmembrane region" description="Helical" evidence="17">
    <location>
        <begin position="143"/>
        <end position="161"/>
    </location>
</feature>
<sequence>MMKFIFMLSFLLFLCLLQKSYWIVQLVIYFVMFLFMFLTMSSLYFSNLSYIFGCDMVSYMLILLSIWISGLMLLASLKINLSNFYVNIFVMNVVILLLLLVCTFSSMNLFMFYLFFEGSLVPILILILGWGAQPERLMAGMYLLFYTLFVSLPMLMGIFYLDQKIYGMMIYLLKNLDFNFLMMYLVMLMAFLVKVPMFFVHLWLPKAHVEAPISGSMILAGIMLKLGGYGIMRVLVFLSSLNMKYNNFLITISMVGAFYVSLMCFFQIDLKSLVAYSSVAHMGIMLAGLLTMTNWGFSGAYLLMIGHGLCSSGLFCLVNFNYERLMSRNLLINKGMMTMMPILTLWWFLFLSSNMSAPPSLNLIGEISLMNSLVSWSYVMMIMLMLVSFFSAGYSLYLFSFMQHGNFLGSMSSYYMGESREYLLLFLHWIPLNLMILKLDFLIFMF</sequence>
<keyword evidence="11 17" id="KW-1133">Transmembrane helix</keyword>
<feature type="transmembrane region" description="Helical" evidence="17">
    <location>
        <begin position="21"/>
        <end position="45"/>
    </location>
</feature>
<keyword evidence="13 17" id="KW-0830">Ubiquinone</keyword>
<dbReference type="InterPro" id="IPR000260">
    <property type="entry name" value="NADH4_N"/>
</dbReference>
<dbReference type="GO" id="GO:0003954">
    <property type="term" value="F:NADH dehydrogenase activity"/>
    <property type="evidence" value="ECO:0007669"/>
    <property type="project" value="TreeGrafter"/>
</dbReference>
<dbReference type="Pfam" id="PF01059">
    <property type="entry name" value="Oxidored_q5_N"/>
    <property type="match status" value="1"/>
</dbReference>
<feature type="transmembrane region" description="Helical" evidence="17">
    <location>
        <begin position="273"/>
        <end position="293"/>
    </location>
</feature>
<dbReference type="InterPro" id="IPR001750">
    <property type="entry name" value="ND/Mrp_TM"/>
</dbReference>
<evidence type="ECO:0000256" key="4">
    <source>
        <dbReference type="ARBA" id="ARBA00012944"/>
    </source>
</evidence>
<proteinExistence type="inferred from homology"/>
<comment type="function">
    <text evidence="17">Core subunit of the mitochondrial membrane respiratory chain NADH dehydrogenase (Complex I) which catalyzes electron transfer from NADH through the respiratory chain, using ubiquinone as an electron acceptor. Essential for the catalytic activity and assembly of complex I.</text>
</comment>
<feature type="transmembrane region" description="Helical" evidence="17">
    <location>
        <begin position="216"/>
        <end position="236"/>
    </location>
</feature>
<evidence type="ECO:0000256" key="7">
    <source>
        <dbReference type="ARBA" id="ARBA00022660"/>
    </source>
</evidence>
<dbReference type="GO" id="GO:0031966">
    <property type="term" value="C:mitochondrial membrane"/>
    <property type="evidence" value="ECO:0007669"/>
    <property type="project" value="UniProtKB-SubCell"/>
</dbReference>
<feature type="domain" description="NADH:quinone oxidoreductase/Mrp antiporter transmembrane" evidence="18">
    <location>
        <begin position="106"/>
        <end position="390"/>
    </location>
</feature>
<evidence type="ECO:0000256" key="13">
    <source>
        <dbReference type="ARBA" id="ARBA00023075"/>
    </source>
</evidence>
<dbReference type="GO" id="GO:0015990">
    <property type="term" value="P:electron transport coupled proton transport"/>
    <property type="evidence" value="ECO:0007669"/>
    <property type="project" value="TreeGrafter"/>
</dbReference>
<geneLocation type="mitochondrion" evidence="20"/>
<comment type="function">
    <text evidence="1">Core subunit of the mitochondrial membrane respiratory chain NADH dehydrogenase (Complex I) that is believed to belong to the minimal assembly required for catalysis. Complex I functions in the transfer of electrons from NADH to the respiratory chain. The immediate electron acceptor for the enzyme is believed to be ubiquinone.</text>
</comment>
<evidence type="ECO:0000256" key="3">
    <source>
        <dbReference type="ARBA" id="ARBA00009025"/>
    </source>
</evidence>
<evidence type="ECO:0000256" key="11">
    <source>
        <dbReference type="ARBA" id="ARBA00022989"/>
    </source>
</evidence>
<evidence type="ECO:0000313" key="20">
    <source>
        <dbReference type="EMBL" id="AHC32047.1"/>
    </source>
</evidence>
<dbReference type="AlphaFoldDB" id="A0A342CFH1"/>
<dbReference type="EMBL" id="KF717094">
    <property type="protein sequence ID" value="AHC32047.1"/>
    <property type="molecule type" value="Genomic_DNA"/>
</dbReference>
<feature type="transmembrane region" description="Helical" evidence="17">
    <location>
        <begin position="422"/>
        <end position="445"/>
    </location>
</feature>
<comment type="similarity">
    <text evidence="3 17">Belongs to the complex I subunit 4 family.</text>
</comment>
<name>A0A342CFH1_EUBRE</name>
<keyword evidence="7 17" id="KW-0679">Respiratory chain</keyword>
<feature type="transmembrane region" description="Helical" evidence="17">
    <location>
        <begin position="248"/>
        <end position="266"/>
    </location>
</feature>
<dbReference type="EC" id="7.1.1.2" evidence="4 17"/>
<keyword evidence="9" id="KW-1278">Translocase</keyword>
<feature type="transmembrane region" description="Helical" evidence="17">
    <location>
        <begin position="330"/>
        <end position="349"/>
    </location>
</feature>
<feature type="transmembrane region" description="Helical" evidence="17">
    <location>
        <begin position="181"/>
        <end position="204"/>
    </location>
</feature>
<feature type="transmembrane region" description="Helical" evidence="17">
    <location>
        <begin position="112"/>
        <end position="131"/>
    </location>
</feature>
<dbReference type="InterPro" id="IPR003918">
    <property type="entry name" value="NADH_UbQ_OxRdtase"/>
</dbReference>